<proteinExistence type="inferred from homology"/>
<name>A0A5C5UEZ2_9CORY</name>
<dbReference type="GO" id="GO:0004590">
    <property type="term" value="F:orotidine-5'-phosphate decarboxylase activity"/>
    <property type="evidence" value="ECO:0007669"/>
    <property type="project" value="UniProtKB-UniRule"/>
</dbReference>
<reference evidence="9 10" key="1">
    <citation type="submission" date="2019-08" db="EMBL/GenBank/DDBJ databases">
        <authorList>
            <person name="Lei W."/>
        </authorList>
    </citation>
    <scope>NUCLEOTIDE SEQUENCE [LARGE SCALE GENOMIC DNA]</scope>
    <source>
        <strain evidence="9 10">CCUG 58627</strain>
    </source>
</reference>
<dbReference type="HAMAP" id="MF_01215">
    <property type="entry name" value="OMPdecase_type2"/>
    <property type="match status" value="1"/>
</dbReference>
<dbReference type="PROSITE" id="PS00156">
    <property type="entry name" value="OMPDECASE"/>
    <property type="match status" value="1"/>
</dbReference>
<dbReference type="PANTHER" id="PTHR43375">
    <property type="entry name" value="OROTIDINE 5'-PHOSPHATE DECARBOXYLASE"/>
    <property type="match status" value="1"/>
</dbReference>
<keyword evidence="5 7" id="KW-0456">Lyase</keyword>
<evidence type="ECO:0000313" key="9">
    <source>
        <dbReference type="EMBL" id="TWT24020.1"/>
    </source>
</evidence>
<dbReference type="GO" id="GO:0006207">
    <property type="term" value="P:'de novo' pyrimidine nucleobase biosynthetic process"/>
    <property type="evidence" value="ECO:0007669"/>
    <property type="project" value="InterPro"/>
</dbReference>
<comment type="similarity">
    <text evidence="2 7">Belongs to the OMP decarboxylase family. Type 2 subfamily.</text>
</comment>
<gene>
    <name evidence="7 9" type="primary">pyrF</name>
    <name evidence="9" type="ORF">FRX94_09090</name>
</gene>
<evidence type="ECO:0000256" key="2">
    <source>
        <dbReference type="ARBA" id="ARBA00008847"/>
    </source>
</evidence>
<dbReference type="Pfam" id="PF00215">
    <property type="entry name" value="OMPdecase"/>
    <property type="match status" value="1"/>
</dbReference>
<dbReference type="Proteomes" id="UP000320791">
    <property type="component" value="Unassembled WGS sequence"/>
</dbReference>
<sequence>MTFGEALLDAAASRSRLCVGIDPHPALLQQWGLPVNVAGLEEFSRACVEAFGDTVALVKPQVAFYEAFGSAGFAVLERTIAALRAQGALVVADAKRGDIGSTMAAYAAAWLSDDSPLVSDALTVSPYLGYGALEPALTLAERTGRGVFVLAATSNPEGRAVQDCTNVDGTTLSQQIVDFAARDNARHSGVGNIGVVVGATLADTPELKHLRGPVLMPGVGAQGATAQDVSELAQGIEHLVFPNMSRGILLAGPHVADLRKSVAEQAASFPGFPR</sequence>
<feature type="active site" description="Proton donor" evidence="7">
    <location>
        <position position="95"/>
    </location>
</feature>
<dbReference type="RefSeq" id="WP_146324818.1">
    <property type="nucleotide sequence ID" value="NZ_BAABLR010000026.1"/>
</dbReference>
<keyword evidence="10" id="KW-1185">Reference proteome</keyword>
<evidence type="ECO:0000256" key="6">
    <source>
        <dbReference type="ARBA" id="ARBA00049157"/>
    </source>
</evidence>
<comment type="caution">
    <text evidence="9">The sequence shown here is derived from an EMBL/GenBank/DDBJ whole genome shotgun (WGS) entry which is preliminary data.</text>
</comment>
<comment type="catalytic activity">
    <reaction evidence="6 7">
        <text>orotidine 5'-phosphate + H(+) = UMP + CO2</text>
        <dbReference type="Rhea" id="RHEA:11596"/>
        <dbReference type="ChEBI" id="CHEBI:15378"/>
        <dbReference type="ChEBI" id="CHEBI:16526"/>
        <dbReference type="ChEBI" id="CHEBI:57538"/>
        <dbReference type="ChEBI" id="CHEBI:57865"/>
        <dbReference type="EC" id="4.1.1.23"/>
    </reaction>
</comment>
<evidence type="ECO:0000256" key="3">
    <source>
        <dbReference type="ARBA" id="ARBA00022793"/>
    </source>
</evidence>
<evidence type="ECO:0000313" key="10">
    <source>
        <dbReference type="Proteomes" id="UP000320791"/>
    </source>
</evidence>
<dbReference type="Gene3D" id="3.20.20.70">
    <property type="entry name" value="Aldolase class I"/>
    <property type="match status" value="1"/>
</dbReference>
<dbReference type="SMART" id="SM00934">
    <property type="entry name" value="OMPdecase"/>
    <property type="match status" value="1"/>
</dbReference>
<dbReference type="InterPro" id="IPR001754">
    <property type="entry name" value="OMPdeCOase_dom"/>
</dbReference>
<comment type="pathway">
    <text evidence="1 7">Pyrimidine metabolism; UMP biosynthesis via de novo pathway; UMP from orotate: step 2/2.</text>
</comment>
<accession>A0A5C5UEZ2</accession>
<organism evidence="9 10">
    <name type="scientific">Corynebacterium canis</name>
    <dbReference type="NCBI Taxonomy" id="679663"/>
    <lineage>
        <taxon>Bacteria</taxon>
        <taxon>Bacillati</taxon>
        <taxon>Actinomycetota</taxon>
        <taxon>Actinomycetes</taxon>
        <taxon>Mycobacteriales</taxon>
        <taxon>Corynebacteriaceae</taxon>
        <taxon>Corynebacterium</taxon>
    </lineage>
</organism>
<dbReference type="InterPro" id="IPR018089">
    <property type="entry name" value="OMPdecase_AS"/>
</dbReference>
<dbReference type="OrthoDB" id="9808470at2"/>
<evidence type="ECO:0000256" key="5">
    <source>
        <dbReference type="ARBA" id="ARBA00023239"/>
    </source>
</evidence>
<dbReference type="GO" id="GO:0044205">
    <property type="term" value="P:'de novo' UMP biosynthetic process"/>
    <property type="evidence" value="ECO:0007669"/>
    <property type="project" value="UniProtKB-UniRule"/>
</dbReference>
<keyword evidence="4 7" id="KW-0665">Pyrimidine biosynthesis</keyword>
<feature type="domain" description="Orotidine 5'-phosphate decarboxylase" evidence="8">
    <location>
        <begin position="16"/>
        <end position="261"/>
    </location>
</feature>
<evidence type="ECO:0000256" key="7">
    <source>
        <dbReference type="HAMAP-Rule" id="MF_01215"/>
    </source>
</evidence>
<dbReference type="NCBIfam" id="TIGR02127">
    <property type="entry name" value="pyrF_sub2"/>
    <property type="match status" value="1"/>
</dbReference>
<dbReference type="AlphaFoldDB" id="A0A5C5UEZ2"/>
<evidence type="ECO:0000256" key="1">
    <source>
        <dbReference type="ARBA" id="ARBA00004861"/>
    </source>
</evidence>
<dbReference type="CDD" id="cd04725">
    <property type="entry name" value="OMP_decarboxylase_like"/>
    <property type="match status" value="1"/>
</dbReference>
<dbReference type="UniPathway" id="UPA00070">
    <property type="reaction ID" value="UER00120"/>
</dbReference>
<evidence type="ECO:0000256" key="4">
    <source>
        <dbReference type="ARBA" id="ARBA00022975"/>
    </source>
</evidence>
<dbReference type="PANTHER" id="PTHR43375:SF1">
    <property type="entry name" value="OROTIDINE 5'-PHOSPHATE DECARBOXYLASE"/>
    <property type="match status" value="1"/>
</dbReference>
<keyword evidence="3 7" id="KW-0210">Decarboxylase</keyword>
<evidence type="ECO:0000259" key="8">
    <source>
        <dbReference type="SMART" id="SM00934"/>
    </source>
</evidence>
<dbReference type="InterPro" id="IPR011060">
    <property type="entry name" value="RibuloseP-bd_barrel"/>
</dbReference>
<dbReference type="SUPFAM" id="SSF51366">
    <property type="entry name" value="Ribulose-phoshate binding barrel"/>
    <property type="match status" value="1"/>
</dbReference>
<dbReference type="EC" id="4.1.1.23" evidence="7"/>
<dbReference type="InterPro" id="IPR011995">
    <property type="entry name" value="OMPdecase_type-2"/>
</dbReference>
<dbReference type="InterPro" id="IPR013785">
    <property type="entry name" value="Aldolase_TIM"/>
</dbReference>
<dbReference type="EMBL" id="VOHM01000020">
    <property type="protein sequence ID" value="TWT24020.1"/>
    <property type="molecule type" value="Genomic_DNA"/>
</dbReference>
<protein>
    <recommendedName>
        <fullName evidence="7">Orotidine 5'-phosphate decarboxylase</fullName>
        <ecNumber evidence="7">4.1.1.23</ecNumber>
    </recommendedName>
    <alternativeName>
        <fullName evidence="7">OMP decarboxylase</fullName>
        <shortName evidence="7">OMPDCase</shortName>
        <shortName evidence="7">OMPdecase</shortName>
    </alternativeName>
</protein>